<keyword evidence="6 7" id="KW-0275">Fatty acid biosynthesis</keyword>
<evidence type="ECO:0000256" key="2">
    <source>
        <dbReference type="ARBA" id="ARBA00022516"/>
    </source>
</evidence>
<dbReference type="EMBL" id="CP110509">
    <property type="protein sequence ID" value="WMB27616.1"/>
    <property type="molecule type" value="Genomic_DNA"/>
</dbReference>
<reference evidence="10" key="1">
    <citation type="submission" date="2022-10" db="EMBL/GenBank/DDBJ databases">
        <title>Streptococcus didelphis as causative of fatal infections in opossums (Didelphis albiventris).</title>
        <authorList>
            <person name="Breyer G.M."/>
            <person name="Da Silva M.E.R.J."/>
            <person name="Siqueira F.M."/>
        </authorList>
    </citation>
    <scope>NUCLEOTIDE SEQUENCE [LARGE SCALE GENOMIC DNA]</scope>
    <source>
        <strain evidence="10">LBVP101/21</strain>
    </source>
</reference>
<evidence type="ECO:0000313" key="10">
    <source>
        <dbReference type="Proteomes" id="UP001238096"/>
    </source>
</evidence>
<dbReference type="InterPro" id="IPR003231">
    <property type="entry name" value="ACP"/>
</dbReference>
<evidence type="ECO:0000256" key="7">
    <source>
        <dbReference type="HAMAP-Rule" id="MF_01217"/>
    </source>
</evidence>
<keyword evidence="3 7" id="KW-0597">Phosphoprotein</keyword>
<evidence type="ECO:0000256" key="4">
    <source>
        <dbReference type="ARBA" id="ARBA00022832"/>
    </source>
</evidence>
<protein>
    <recommendedName>
        <fullName evidence="7">Acyl carrier protein</fullName>
        <shortName evidence="7">ACP</shortName>
    </recommendedName>
</protein>
<keyword evidence="5 7" id="KW-0443">Lipid metabolism</keyword>
<keyword evidence="1 7" id="KW-0596">Phosphopantetheine</keyword>
<dbReference type="PANTHER" id="PTHR20863:SF76">
    <property type="entry name" value="CARRIER DOMAIN-CONTAINING PROTEIN"/>
    <property type="match status" value="1"/>
</dbReference>
<comment type="pathway">
    <text evidence="7">Lipid metabolism; fatty acid biosynthesis.</text>
</comment>
<dbReference type="Gene3D" id="1.10.1200.10">
    <property type="entry name" value="ACP-like"/>
    <property type="match status" value="1"/>
</dbReference>
<feature type="modified residue" description="O-(pantetheine 4'-phosphoryl)serine" evidence="7">
    <location>
        <position position="39"/>
    </location>
</feature>
<keyword evidence="4 7" id="KW-0276">Fatty acid metabolism</keyword>
<dbReference type="HAMAP" id="MF_01217">
    <property type="entry name" value="Acyl_carrier"/>
    <property type="match status" value="1"/>
</dbReference>
<feature type="domain" description="Carrier" evidence="8">
    <location>
        <begin position="1"/>
        <end position="79"/>
    </location>
</feature>
<dbReference type="NCBIfam" id="NF009104">
    <property type="entry name" value="PRK12449.1"/>
    <property type="match status" value="1"/>
</dbReference>
<proteinExistence type="inferred from homology"/>
<comment type="function">
    <text evidence="7">Carrier of the growing fatty acid chain in fatty acid biosynthesis.</text>
</comment>
<keyword evidence="7" id="KW-0963">Cytoplasm</keyword>
<evidence type="ECO:0000256" key="6">
    <source>
        <dbReference type="ARBA" id="ARBA00023160"/>
    </source>
</evidence>
<evidence type="ECO:0000256" key="5">
    <source>
        <dbReference type="ARBA" id="ARBA00023098"/>
    </source>
</evidence>
<evidence type="ECO:0000313" key="9">
    <source>
        <dbReference type="EMBL" id="WMB27616.1"/>
    </source>
</evidence>
<keyword evidence="2 7" id="KW-0444">Lipid biosynthesis</keyword>
<dbReference type="NCBIfam" id="NF002150">
    <property type="entry name" value="PRK00982.1-4"/>
    <property type="match status" value="1"/>
</dbReference>
<dbReference type="SUPFAM" id="SSF47336">
    <property type="entry name" value="ACP-like"/>
    <property type="match status" value="1"/>
</dbReference>
<comment type="similarity">
    <text evidence="7">Belongs to the acyl carrier protein (ACP) family.</text>
</comment>
<dbReference type="PROSITE" id="PS50075">
    <property type="entry name" value="CARRIER"/>
    <property type="match status" value="1"/>
</dbReference>
<keyword evidence="10" id="KW-1185">Reference proteome</keyword>
<dbReference type="Proteomes" id="UP001238096">
    <property type="component" value="Chromosome"/>
</dbReference>
<evidence type="ECO:0000259" key="8">
    <source>
        <dbReference type="PROSITE" id="PS50075"/>
    </source>
</evidence>
<dbReference type="RefSeq" id="WP_018367234.1">
    <property type="nucleotide sequence ID" value="NZ_CP104407.1"/>
</dbReference>
<dbReference type="InterPro" id="IPR036736">
    <property type="entry name" value="ACP-like_sf"/>
</dbReference>
<dbReference type="InterPro" id="IPR009081">
    <property type="entry name" value="PP-bd_ACP"/>
</dbReference>
<gene>
    <name evidence="7" type="primary">acpP</name>
    <name evidence="9" type="ORF">N1496_05390</name>
</gene>
<comment type="PTM">
    <text evidence="7">4'-phosphopantetheine is transferred from CoA to a specific serine of apo-ACP by AcpS. This modification is essential for activity because fatty acids are bound in thioester linkage to the sulfhydryl of the prosthetic group.</text>
</comment>
<sequence>MTKEDILAKLIELIKEQDPTKATLITEETSLQDDLDVDSIELTEFIINIEDSFHLSIPDEDVENLNTFGDLCDYLLRALK</sequence>
<evidence type="ECO:0000256" key="3">
    <source>
        <dbReference type="ARBA" id="ARBA00022553"/>
    </source>
</evidence>
<accession>A0ABY9LFB2</accession>
<dbReference type="Pfam" id="PF00550">
    <property type="entry name" value="PP-binding"/>
    <property type="match status" value="1"/>
</dbReference>
<name>A0ABY9LFB2_9STRE</name>
<organism evidence="9 10">
    <name type="scientific">Streptococcus didelphis</name>
    <dbReference type="NCBI Taxonomy" id="102886"/>
    <lineage>
        <taxon>Bacteria</taxon>
        <taxon>Bacillati</taxon>
        <taxon>Bacillota</taxon>
        <taxon>Bacilli</taxon>
        <taxon>Lactobacillales</taxon>
        <taxon>Streptococcaceae</taxon>
        <taxon>Streptococcus</taxon>
    </lineage>
</organism>
<comment type="subcellular location">
    <subcellularLocation>
        <location evidence="7">Cytoplasm</location>
    </subcellularLocation>
</comment>
<dbReference type="PANTHER" id="PTHR20863">
    <property type="entry name" value="ACYL CARRIER PROTEIN"/>
    <property type="match status" value="1"/>
</dbReference>
<evidence type="ECO:0000256" key="1">
    <source>
        <dbReference type="ARBA" id="ARBA00022450"/>
    </source>
</evidence>